<feature type="region of interest" description="Disordered" evidence="1">
    <location>
        <begin position="494"/>
        <end position="529"/>
    </location>
</feature>
<feature type="compositionally biased region" description="Polar residues" evidence="1">
    <location>
        <begin position="346"/>
        <end position="378"/>
    </location>
</feature>
<feature type="domain" description="Rab-GAP TBC" evidence="2">
    <location>
        <begin position="726"/>
        <end position="918"/>
    </location>
</feature>
<evidence type="ECO:0000256" key="1">
    <source>
        <dbReference type="SAM" id="MobiDB-lite"/>
    </source>
</evidence>
<accession>W9YKH0</accession>
<dbReference type="Pfam" id="PF00566">
    <property type="entry name" value="RabGAP-TBC"/>
    <property type="match status" value="1"/>
</dbReference>
<name>W9YKH0_9EURO</name>
<feature type="compositionally biased region" description="Low complexity" evidence="1">
    <location>
        <begin position="265"/>
        <end position="285"/>
    </location>
</feature>
<dbReference type="SUPFAM" id="SSF47923">
    <property type="entry name" value="Ypt/Rab-GAP domain of gyp1p"/>
    <property type="match status" value="2"/>
</dbReference>
<dbReference type="InterPro" id="IPR035969">
    <property type="entry name" value="Rab-GAP_TBC_sf"/>
</dbReference>
<feature type="region of interest" description="Disordered" evidence="1">
    <location>
        <begin position="1"/>
        <end position="118"/>
    </location>
</feature>
<feature type="compositionally biased region" description="Polar residues" evidence="1">
    <location>
        <begin position="303"/>
        <end position="317"/>
    </location>
</feature>
<comment type="caution">
    <text evidence="3">The sequence shown here is derived from an EMBL/GenBank/DDBJ whole genome shotgun (WGS) entry which is preliminary data.</text>
</comment>
<dbReference type="EMBL" id="AMWN01000002">
    <property type="protein sequence ID" value="EXJ93367.1"/>
    <property type="molecule type" value="Genomic_DNA"/>
</dbReference>
<dbReference type="SMART" id="SM00164">
    <property type="entry name" value="TBC"/>
    <property type="match status" value="1"/>
</dbReference>
<sequence length="1043" mass="112587">MSDHGSNASQRSSSQTSHTSTEFKKPKTLRGAPKRHGSKHSFRSIEEADPALTSFPSFSPEPETRSSKITQEVTPKPTRTVSQKARERKATLAGLTGAPSSLNKQNALFDDSPRSSLDIPGSLHLASDDHIERLISKAGAVKLVRQYASDLAQRDAEISALRIRADQRERELKKLLREASVPTAEVERRLLRLEQGAGSSVHQESSGPAEKAVVATSLDGMMSEAMEEGITVSSPIENTFHGELFPIHQSPKSVVQTELPDSRSRSGSMASAQARASRATSRANSILSESSQDLDATLRPRVASSNSGKLSGLQSIFQPPAQPSGASYFIGGKSPRKPKLGDEASVRSNQSGRSLASWTQIFSGKSQTGRSRASSLGQDGSHPGGVSEASASLADLSKIRTNPSHPASKSSLSLPPGGNGQSRPPPKRTPTSNRLTASPIHARKDSNASSLPPTVELDSMIESSQLPPTMTSQNSDSHGLLTDRFGFIYDQKRRKRQTLQTRQHKRNKMSGAETIASFRAGESPKSDDVFADRPTTPALLDEEAAKKSWQDYLKVTTGLSSGRPRELLSHTPSAGAVVTVSSVDTAGNTTPPHRSRERSISVSAAAHKALPSTSVVTEPQHTAVTAVSSDFTADSETDSVGDSGPTKLLLDQLTDLYDALQAERSARWNDFLRRVRAERANSLDRASSNTPEADLLNGELIGIATLGRSKQTKSKYLHFKALVLGGIPVSLRPKIWAECSGASALRNPGYYEELVARSQEGTDVDADIASQIKADVRRTLTDNVFFRHGPGVQRLEELLRAYSLHNPRIGYCQGMNLITASLLLICATAEDCFWLLVAIIDVILPSQYFSSTLLVARADQVVLRQYVAEILPKLSAKLEELGVELEACTFHWFLSLYTGVLTGGEALYRVWDVILCLNSSDAVPYALQQSRNLGVDMPSLGLSAPSTPVTLSMPDGQAEDGEHDGTSSPFLFQLALALLKLNESAILALDSAAQVYTYINHNMTNHAISIDALVHASEALRTRVKRSEVLERRKAAIKALGGR</sequence>
<dbReference type="HOGENOM" id="CLU_005609_0_0_1"/>
<feature type="compositionally biased region" description="Polar residues" evidence="1">
    <location>
        <begin position="399"/>
        <end position="413"/>
    </location>
</feature>
<dbReference type="InterPro" id="IPR000195">
    <property type="entry name" value="Rab-GAP-TBC_dom"/>
</dbReference>
<dbReference type="RefSeq" id="XP_007720861.1">
    <property type="nucleotide sequence ID" value="XM_007722671.1"/>
</dbReference>
<dbReference type="GO" id="GO:0031267">
    <property type="term" value="F:small GTPase binding"/>
    <property type="evidence" value="ECO:0007669"/>
    <property type="project" value="TreeGrafter"/>
</dbReference>
<gene>
    <name evidence="3" type="ORF">A1O1_01759</name>
</gene>
<evidence type="ECO:0000259" key="2">
    <source>
        <dbReference type="PROSITE" id="PS50086"/>
    </source>
</evidence>
<protein>
    <recommendedName>
        <fullName evidence="2">Rab-GAP TBC domain-containing protein</fullName>
    </recommendedName>
</protein>
<dbReference type="STRING" id="1182541.W9YKH0"/>
<dbReference type="InterPro" id="IPR050302">
    <property type="entry name" value="Rab_GAP_TBC_domain"/>
</dbReference>
<feature type="compositionally biased region" description="Basic residues" evidence="1">
    <location>
        <begin position="494"/>
        <end position="508"/>
    </location>
</feature>
<feature type="region of interest" description="Disordered" evidence="1">
    <location>
        <begin position="245"/>
        <end position="453"/>
    </location>
</feature>
<organism evidence="3 4">
    <name type="scientific">Capronia coronata CBS 617.96</name>
    <dbReference type="NCBI Taxonomy" id="1182541"/>
    <lineage>
        <taxon>Eukaryota</taxon>
        <taxon>Fungi</taxon>
        <taxon>Dikarya</taxon>
        <taxon>Ascomycota</taxon>
        <taxon>Pezizomycotina</taxon>
        <taxon>Eurotiomycetes</taxon>
        <taxon>Chaetothyriomycetidae</taxon>
        <taxon>Chaetothyriales</taxon>
        <taxon>Herpotrichiellaceae</taxon>
        <taxon>Capronia</taxon>
    </lineage>
</organism>
<dbReference type="Gene3D" id="1.10.472.80">
    <property type="entry name" value="Ypt/Rab-GAP domain of gyp1p, domain 3"/>
    <property type="match status" value="1"/>
</dbReference>
<dbReference type="PROSITE" id="PS50086">
    <property type="entry name" value="TBC_RABGAP"/>
    <property type="match status" value="1"/>
</dbReference>
<dbReference type="Gene3D" id="1.10.8.270">
    <property type="entry name" value="putative rabgap domain of human tbc1 domain family member 14 like domains"/>
    <property type="match status" value="1"/>
</dbReference>
<dbReference type="OrthoDB" id="294251at2759"/>
<dbReference type="FunFam" id="1.10.8.270:FF:000026">
    <property type="entry name" value="TBC (Tre-2/Bub2/Cdc16) domain family"/>
    <property type="match status" value="1"/>
</dbReference>
<dbReference type="AlphaFoldDB" id="W9YKH0"/>
<dbReference type="eggNOG" id="KOG2058">
    <property type="taxonomic scope" value="Eukaryota"/>
</dbReference>
<keyword evidence="4" id="KW-1185">Reference proteome</keyword>
<reference evidence="3 4" key="1">
    <citation type="submission" date="2013-03" db="EMBL/GenBank/DDBJ databases">
        <title>The Genome Sequence of Capronia coronata CBS 617.96.</title>
        <authorList>
            <consortium name="The Broad Institute Genomics Platform"/>
            <person name="Cuomo C."/>
            <person name="de Hoog S."/>
            <person name="Gorbushina A."/>
            <person name="Walker B."/>
            <person name="Young S.K."/>
            <person name="Zeng Q."/>
            <person name="Gargeya S."/>
            <person name="Fitzgerald M."/>
            <person name="Haas B."/>
            <person name="Abouelleil A."/>
            <person name="Allen A.W."/>
            <person name="Alvarado L."/>
            <person name="Arachchi H.M."/>
            <person name="Berlin A.M."/>
            <person name="Chapman S.B."/>
            <person name="Gainer-Dewar J."/>
            <person name="Goldberg J."/>
            <person name="Griggs A."/>
            <person name="Gujja S."/>
            <person name="Hansen M."/>
            <person name="Howarth C."/>
            <person name="Imamovic A."/>
            <person name="Ireland A."/>
            <person name="Larimer J."/>
            <person name="McCowan C."/>
            <person name="Murphy C."/>
            <person name="Pearson M."/>
            <person name="Poon T.W."/>
            <person name="Priest M."/>
            <person name="Roberts A."/>
            <person name="Saif S."/>
            <person name="Shea T."/>
            <person name="Sisk P."/>
            <person name="Sykes S."/>
            <person name="Wortman J."/>
            <person name="Nusbaum C."/>
            <person name="Birren B."/>
        </authorList>
    </citation>
    <scope>NUCLEOTIDE SEQUENCE [LARGE SCALE GENOMIC DNA]</scope>
    <source>
        <strain evidence="3 4">CBS 617.96</strain>
    </source>
</reference>
<dbReference type="Proteomes" id="UP000019484">
    <property type="component" value="Unassembled WGS sequence"/>
</dbReference>
<dbReference type="GO" id="GO:0005096">
    <property type="term" value="F:GTPase activator activity"/>
    <property type="evidence" value="ECO:0007669"/>
    <property type="project" value="TreeGrafter"/>
</dbReference>
<proteinExistence type="predicted"/>
<evidence type="ECO:0000313" key="4">
    <source>
        <dbReference type="Proteomes" id="UP000019484"/>
    </source>
</evidence>
<feature type="compositionally biased region" description="Polar residues" evidence="1">
    <location>
        <begin position="67"/>
        <end position="83"/>
    </location>
</feature>
<dbReference type="GeneID" id="19156660"/>
<dbReference type="PANTHER" id="PTHR47219:SF20">
    <property type="entry name" value="TBC1 DOMAIN FAMILY MEMBER 2B"/>
    <property type="match status" value="1"/>
</dbReference>
<feature type="compositionally biased region" description="Low complexity" evidence="1">
    <location>
        <begin position="9"/>
        <end position="20"/>
    </location>
</feature>
<evidence type="ECO:0000313" key="3">
    <source>
        <dbReference type="EMBL" id="EXJ93367.1"/>
    </source>
</evidence>
<feature type="compositionally biased region" description="Basic residues" evidence="1">
    <location>
        <begin position="26"/>
        <end position="42"/>
    </location>
</feature>
<dbReference type="PANTHER" id="PTHR47219">
    <property type="entry name" value="RAB GTPASE-ACTIVATING PROTEIN 1-LIKE"/>
    <property type="match status" value="1"/>
</dbReference>